<name>A0A285VUS6_9MICO</name>
<dbReference type="STRING" id="1122622.GCA_000421185_00456"/>
<dbReference type="GO" id="GO:0016887">
    <property type="term" value="F:ATP hydrolysis activity"/>
    <property type="evidence" value="ECO:0007669"/>
    <property type="project" value="InterPro"/>
</dbReference>
<dbReference type="SUPFAM" id="SSF52540">
    <property type="entry name" value="P-loop containing nucleoside triphosphate hydrolases"/>
    <property type="match status" value="1"/>
</dbReference>
<evidence type="ECO:0000256" key="3">
    <source>
        <dbReference type="ARBA" id="ARBA00022840"/>
    </source>
</evidence>
<keyword evidence="3 5" id="KW-0067">ATP-binding</keyword>
<protein>
    <submittedName>
        <fullName evidence="5">Amino acid/amide ABC transporter ATP-binding protein 1, HAAT family</fullName>
    </submittedName>
</protein>
<evidence type="ECO:0000256" key="2">
    <source>
        <dbReference type="ARBA" id="ARBA00022741"/>
    </source>
</evidence>
<keyword evidence="2" id="KW-0547">Nucleotide-binding</keyword>
<evidence type="ECO:0000259" key="4">
    <source>
        <dbReference type="PROSITE" id="PS50893"/>
    </source>
</evidence>
<evidence type="ECO:0000256" key="1">
    <source>
        <dbReference type="ARBA" id="ARBA00022448"/>
    </source>
</evidence>
<accession>A0A285VUS6</accession>
<dbReference type="InterPro" id="IPR051120">
    <property type="entry name" value="ABC_AA/LPS_Transport"/>
</dbReference>
<dbReference type="InterPro" id="IPR003439">
    <property type="entry name" value="ABC_transporter-like_ATP-bd"/>
</dbReference>
<keyword evidence="6" id="KW-1185">Reference proteome</keyword>
<dbReference type="GO" id="GO:0005524">
    <property type="term" value="F:ATP binding"/>
    <property type="evidence" value="ECO:0007669"/>
    <property type="project" value="UniProtKB-KW"/>
</dbReference>
<dbReference type="PANTHER" id="PTHR45772">
    <property type="entry name" value="CONSERVED COMPONENT OF ABC TRANSPORTER FOR NATURAL AMINO ACIDS-RELATED"/>
    <property type="match status" value="1"/>
</dbReference>
<evidence type="ECO:0000313" key="5">
    <source>
        <dbReference type="EMBL" id="SOC57775.1"/>
    </source>
</evidence>
<proteinExistence type="predicted"/>
<dbReference type="InterPro" id="IPR027417">
    <property type="entry name" value="P-loop_NTPase"/>
</dbReference>
<dbReference type="InterPro" id="IPR032823">
    <property type="entry name" value="BCA_ABC_TP_C"/>
</dbReference>
<dbReference type="RefSeq" id="WP_097189164.1">
    <property type="nucleotide sequence ID" value="NZ_OBQK01000016.1"/>
</dbReference>
<sequence length="265" mass="27724">MTSDRHTASAGADTSSAPALEVRDLSLRIGGAQILEDVSFAVPTGQIVGVIGPNGAGKTTLFNLVSGVLPPTGGQVLLDGSDVTRRTITQRANAGLGRTFQTSSLFPALSVLENVRLAAQVREGGALSLISFPRPGDAATRHARELLGSVGLGDRLDRRAGDLPHGDKRKLEIAMLLATDPSVVLLDEPMAGVASGDVPGLTEVIRSLHRDHACTVLMVEHHMEVLMGLVERVAVLHFGHLLAIDTPEAVMADPTVQSAYLGETA</sequence>
<dbReference type="Gene3D" id="3.40.50.300">
    <property type="entry name" value="P-loop containing nucleotide triphosphate hydrolases"/>
    <property type="match status" value="1"/>
</dbReference>
<dbReference type="EMBL" id="OBQK01000016">
    <property type="protein sequence ID" value="SOC57775.1"/>
    <property type="molecule type" value="Genomic_DNA"/>
</dbReference>
<keyword evidence="1" id="KW-0813">Transport</keyword>
<dbReference type="PROSITE" id="PS50893">
    <property type="entry name" value="ABC_TRANSPORTER_2"/>
    <property type="match status" value="1"/>
</dbReference>
<dbReference type="CDD" id="cd03219">
    <property type="entry name" value="ABC_Mj1267_LivG_branched"/>
    <property type="match status" value="1"/>
</dbReference>
<dbReference type="AlphaFoldDB" id="A0A285VUS6"/>
<dbReference type="Pfam" id="PF00005">
    <property type="entry name" value="ABC_tran"/>
    <property type="match status" value="1"/>
</dbReference>
<evidence type="ECO:0000313" key="6">
    <source>
        <dbReference type="Proteomes" id="UP000219688"/>
    </source>
</evidence>
<dbReference type="Proteomes" id="UP000219688">
    <property type="component" value="Unassembled WGS sequence"/>
</dbReference>
<feature type="domain" description="ABC transporter" evidence="4">
    <location>
        <begin position="20"/>
        <end position="263"/>
    </location>
</feature>
<dbReference type="GO" id="GO:0005886">
    <property type="term" value="C:plasma membrane"/>
    <property type="evidence" value="ECO:0007669"/>
    <property type="project" value="TreeGrafter"/>
</dbReference>
<gene>
    <name evidence="5" type="ORF">SAMN05421879_11612</name>
</gene>
<dbReference type="Pfam" id="PF12399">
    <property type="entry name" value="BCA_ABC_TP_C"/>
    <property type="match status" value="1"/>
</dbReference>
<dbReference type="InterPro" id="IPR003593">
    <property type="entry name" value="AAA+_ATPase"/>
</dbReference>
<dbReference type="SMART" id="SM00382">
    <property type="entry name" value="AAA"/>
    <property type="match status" value="1"/>
</dbReference>
<dbReference type="PANTHER" id="PTHR45772:SF3">
    <property type="entry name" value="ABC TRANSPORTER ATP-BINDING PROTEIN"/>
    <property type="match status" value="1"/>
</dbReference>
<organism evidence="5 6">
    <name type="scientific">Ornithinimicrobium cerasi</name>
    <dbReference type="NCBI Taxonomy" id="2248773"/>
    <lineage>
        <taxon>Bacteria</taxon>
        <taxon>Bacillati</taxon>
        <taxon>Actinomycetota</taxon>
        <taxon>Actinomycetes</taxon>
        <taxon>Micrococcales</taxon>
        <taxon>Ornithinimicrobiaceae</taxon>
        <taxon>Ornithinimicrobium</taxon>
    </lineage>
</organism>
<reference evidence="6" key="1">
    <citation type="submission" date="2017-08" db="EMBL/GenBank/DDBJ databases">
        <authorList>
            <person name="Varghese N."/>
            <person name="Submissions S."/>
        </authorList>
    </citation>
    <scope>NUCLEOTIDE SEQUENCE [LARGE SCALE GENOMIC DNA]</scope>
    <source>
        <strain evidence="6">USBA17B2</strain>
    </source>
</reference>